<keyword evidence="4" id="KW-1185">Reference proteome</keyword>
<reference evidence="3" key="1">
    <citation type="submission" date="2023-06" db="EMBL/GenBank/DDBJ databases">
        <title>Survivors Of The Sea: Transcriptome response of Skeletonema marinoi to long-term dormancy.</title>
        <authorList>
            <person name="Pinder M.I.M."/>
            <person name="Kourtchenko O."/>
            <person name="Robertson E.K."/>
            <person name="Larsson T."/>
            <person name="Maumus F."/>
            <person name="Osuna-Cruz C.M."/>
            <person name="Vancaester E."/>
            <person name="Stenow R."/>
            <person name="Vandepoele K."/>
            <person name="Ploug H."/>
            <person name="Bruchert V."/>
            <person name="Godhe A."/>
            <person name="Topel M."/>
        </authorList>
    </citation>
    <scope>NUCLEOTIDE SEQUENCE</scope>
    <source>
        <strain evidence="3">R05AC</strain>
    </source>
</reference>
<evidence type="ECO:0000313" key="3">
    <source>
        <dbReference type="EMBL" id="KAK1739318.1"/>
    </source>
</evidence>
<name>A0AAD9DB53_9STRA</name>
<evidence type="ECO:0000256" key="1">
    <source>
        <dbReference type="SAM" id="Phobius"/>
    </source>
</evidence>
<protein>
    <recommendedName>
        <fullName evidence="2">Letm1 RBD domain-containing protein</fullName>
    </recommendedName>
</protein>
<feature type="domain" description="Letm1 RBD" evidence="2">
    <location>
        <begin position="163"/>
        <end position="397"/>
    </location>
</feature>
<dbReference type="AlphaFoldDB" id="A0AAD9DB53"/>
<proteinExistence type="predicted"/>
<accession>A0AAD9DB53</accession>
<evidence type="ECO:0000259" key="2">
    <source>
        <dbReference type="Pfam" id="PF07766"/>
    </source>
</evidence>
<organism evidence="3 4">
    <name type="scientific">Skeletonema marinoi</name>
    <dbReference type="NCBI Taxonomy" id="267567"/>
    <lineage>
        <taxon>Eukaryota</taxon>
        <taxon>Sar</taxon>
        <taxon>Stramenopiles</taxon>
        <taxon>Ochrophyta</taxon>
        <taxon>Bacillariophyta</taxon>
        <taxon>Coscinodiscophyceae</taxon>
        <taxon>Thalassiosirophycidae</taxon>
        <taxon>Thalassiosirales</taxon>
        <taxon>Skeletonemataceae</taxon>
        <taxon>Skeletonema</taxon>
        <taxon>Skeletonema marinoi-dohrnii complex</taxon>
    </lineage>
</organism>
<evidence type="ECO:0000313" key="4">
    <source>
        <dbReference type="Proteomes" id="UP001224775"/>
    </source>
</evidence>
<gene>
    <name evidence="3" type="ORF">QTG54_009861</name>
</gene>
<dbReference type="EMBL" id="JATAAI010000018">
    <property type="protein sequence ID" value="KAK1739318.1"/>
    <property type="molecule type" value="Genomic_DNA"/>
</dbReference>
<keyword evidence="1" id="KW-1133">Transmembrane helix</keyword>
<dbReference type="GO" id="GO:0043022">
    <property type="term" value="F:ribosome binding"/>
    <property type="evidence" value="ECO:0007669"/>
    <property type="project" value="InterPro"/>
</dbReference>
<dbReference type="InterPro" id="IPR033122">
    <property type="entry name" value="LETM1-like_RBD"/>
</dbReference>
<sequence>MTLAQRLSRRSVHYVRLLQEQQNSISPVIQLYARELTTSGSTNKDEAVPTNPFSRFLSIVRTFNVGLGKLKVDFFTSLYIREAEDTRLFLQRKIRLQHEQHRKKLRLHEKHGIHVVVQEGAEKREVAFIPSNVHSLVANNDGNVDHTLYPEQKFYASSNYLSTRRPQEQLRQISRDLQVTLPTVAAFVFIPMVGYSFLLLGMMFPRLLLSRQFHTKEQRWHFATEEFGERRGSFDRLNTDFWGSCMRSMPGLALIDGNTKNNIIQQDSIPQFLEPLTYHEMDAGGPVLSESSIDLLYNLLVGGHTTASISTLQNTHIHSLALVNNLAAPLLLPSSLSPLFLQTCLPSRYLQSKLTTLAEDIIMDDAALIEEGQLDIKCGGMTEEEILDACWMRGLPVGRFATRSGSKVDERGENVQTMRSILTNHLQMMQYAHKAVGNDVFLHSRSELVRDKALQLL</sequence>
<keyword evidence="1" id="KW-0812">Transmembrane</keyword>
<keyword evidence="1" id="KW-0472">Membrane</keyword>
<feature type="transmembrane region" description="Helical" evidence="1">
    <location>
        <begin position="179"/>
        <end position="204"/>
    </location>
</feature>
<dbReference type="Proteomes" id="UP001224775">
    <property type="component" value="Unassembled WGS sequence"/>
</dbReference>
<comment type="caution">
    <text evidence="3">The sequence shown here is derived from an EMBL/GenBank/DDBJ whole genome shotgun (WGS) entry which is preliminary data.</text>
</comment>
<dbReference type="Pfam" id="PF07766">
    <property type="entry name" value="LETM1_RBD"/>
    <property type="match status" value="1"/>
</dbReference>